<gene>
    <name evidence="4" type="ORF">GUITHDRAFT_137819</name>
</gene>
<dbReference type="Gene3D" id="1.10.287.70">
    <property type="match status" value="1"/>
</dbReference>
<dbReference type="AlphaFoldDB" id="L1JE64"/>
<dbReference type="EnsemblProtists" id="EKX46808">
    <property type="protein sequence ID" value="EKX46808"/>
    <property type="gene ID" value="GUITHDRAFT_137819"/>
</dbReference>
<dbReference type="Pfam" id="PF07885">
    <property type="entry name" value="Ion_trans_2"/>
    <property type="match status" value="1"/>
</dbReference>
<keyword evidence="6" id="KW-1185">Reference proteome</keyword>
<evidence type="ECO:0000313" key="4">
    <source>
        <dbReference type="EMBL" id="EKX46808.1"/>
    </source>
</evidence>
<dbReference type="GO" id="GO:0016020">
    <property type="term" value="C:membrane"/>
    <property type="evidence" value="ECO:0007669"/>
    <property type="project" value="InterPro"/>
</dbReference>
<feature type="compositionally biased region" description="Polar residues" evidence="1">
    <location>
        <begin position="428"/>
        <end position="439"/>
    </location>
</feature>
<dbReference type="InterPro" id="IPR015449">
    <property type="entry name" value="K_chnl_Ca-activ_SK"/>
</dbReference>
<keyword evidence="2" id="KW-0812">Transmembrane</keyword>
<feature type="transmembrane region" description="Helical" evidence="2">
    <location>
        <begin position="12"/>
        <end position="35"/>
    </location>
</feature>
<feature type="transmembrane region" description="Helical" evidence="2">
    <location>
        <begin position="115"/>
        <end position="133"/>
    </location>
</feature>
<evidence type="ECO:0000313" key="6">
    <source>
        <dbReference type="Proteomes" id="UP000011087"/>
    </source>
</evidence>
<dbReference type="KEGG" id="gtt:GUITHDRAFT_137819"/>
<reference evidence="4 6" key="1">
    <citation type="journal article" date="2012" name="Nature">
        <title>Algal genomes reveal evolutionary mosaicism and the fate of nucleomorphs.</title>
        <authorList>
            <consortium name="DOE Joint Genome Institute"/>
            <person name="Curtis B.A."/>
            <person name="Tanifuji G."/>
            <person name="Burki F."/>
            <person name="Gruber A."/>
            <person name="Irimia M."/>
            <person name="Maruyama S."/>
            <person name="Arias M.C."/>
            <person name="Ball S.G."/>
            <person name="Gile G.H."/>
            <person name="Hirakawa Y."/>
            <person name="Hopkins J.F."/>
            <person name="Kuo A."/>
            <person name="Rensing S.A."/>
            <person name="Schmutz J."/>
            <person name="Symeonidi A."/>
            <person name="Elias M."/>
            <person name="Eveleigh R.J."/>
            <person name="Herman E.K."/>
            <person name="Klute M.J."/>
            <person name="Nakayama T."/>
            <person name="Obornik M."/>
            <person name="Reyes-Prieto A."/>
            <person name="Armbrust E.V."/>
            <person name="Aves S.J."/>
            <person name="Beiko R.G."/>
            <person name="Coutinho P."/>
            <person name="Dacks J.B."/>
            <person name="Durnford D.G."/>
            <person name="Fast N.M."/>
            <person name="Green B.R."/>
            <person name="Grisdale C.J."/>
            <person name="Hempel F."/>
            <person name="Henrissat B."/>
            <person name="Hoppner M.P."/>
            <person name="Ishida K."/>
            <person name="Kim E."/>
            <person name="Koreny L."/>
            <person name="Kroth P.G."/>
            <person name="Liu Y."/>
            <person name="Malik S.B."/>
            <person name="Maier U.G."/>
            <person name="McRose D."/>
            <person name="Mock T."/>
            <person name="Neilson J.A."/>
            <person name="Onodera N.T."/>
            <person name="Poole A.M."/>
            <person name="Pritham E.J."/>
            <person name="Richards T.A."/>
            <person name="Rocap G."/>
            <person name="Roy S.W."/>
            <person name="Sarai C."/>
            <person name="Schaack S."/>
            <person name="Shirato S."/>
            <person name="Slamovits C.H."/>
            <person name="Spencer D.F."/>
            <person name="Suzuki S."/>
            <person name="Worden A.Z."/>
            <person name="Zauner S."/>
            <person name="Barry K."/>
            <person name="Bell C."/>
            <person name="Bharti A.K."/>
            <person name="Crow J.A."/>
            <person name="Grimwood J."/>
            <person name="Kramer R."/>
            <person name="Lindquist E."/>
            <person name="Lucas S."/>
            <person name="Salamov A."/>
            <person name="McFadden G.I."/>
            <person name="Lane C.E."/>
            <person name="Keeling P.J."/>
            <person name="Gray M.W."/>
            <person name="Grigoriev I.V."/>
            <person name="Archibald J.M."/>
        </authorList>
    </citation>
    <scope>NUCLEOTIDE SEQUENCE</scope>
    <source>
        <strain evidence="4 6">CCMP2712</strain>
    </source>
</reference>
<name>L1JE64_GUITC</name>
<accession>L1JE64</accession>
<protein>
    <recommendedName>
        <fullName evidence="3">Potassium channel domain-containing protein</fullName>
    </recommendedName>
</protein>
<keyword evidence="2" id="KW-0472">Membrane</keyword>
<sequence>MRIDVEMLGRVAVYRFESLIVIWMFFRLYLAYLLVRRWLFMHYFEEAAFNLGDEATLQMIFNPANKIGGKLALKVALKRHPLRFIGGMALVSIVVMAYCTRVAEGCANRIHSNYFWNQTLIFLLLIMKLWMVMVTMSTTGYGDMYPVTHAGRFVSIFAMLAGFLFTAIFTASATRAFDLNDNEAELMRIMSIESMRCRLVVASARLSRNFDVSRVTRPICFDILMLNHVQRNILISSLEIRKIVQQEVEKLISRNDTVVHQNDQGNVEQLETNLNIDVKFQKWERRFTELEAQVGNLCHHVENLLESLTAVQSNCCSCQPSRNDKYNKFQDKKDKIVVKDKIHKDARTVSEQNCRRSIDLDRSYADQSNSSRGARSSSKEIEWSNYMLERQLKDQRRSQDSADIGKRMGMDLTFPQRQPCRGSKKSTSDSLWGNDTSDANVKLKHGPSMSRTVSESKATGKDKAFVAEDAGPVRRRSSVSSREVRLALVSRATDTAQGSFKFLHEPQDIGLRLDNPQVSIAFTVAASDPLKKQQDRGGLVKSKCQMIGSIISQEVQVEYVVRGSTQSLSQRAWPSKFVDMKLGLNERQNLRGSIACVQ</sequence>
<feature type="compositionally biased region" description="Basic and acidic residues" evidence="1">
    <location>
        <begin position="392"/>
        <end position="409"/>
    </location>
</feature>
<feature type="region of interest" description="Disordered" evidence="1">
    <location>
        <begin position="360"/>
        <end position="379"/>
    </location>
</feature>
<dbReference type="OrthoDB" id="297496at2759"/>
<organism evidence="4">
    <name type="scientific">Guillardia theta (strain CCMP2712)</name>
    <name type="common">Cryptophyte</name>
    <dbReference type="NCBI Taxonomy" id="905079"/>
    <lineage>
        <taxon>Eukaryota</taxon>
        <taxon>Cryptophyceae</taxon>
        <taxon>Pyrenomonadales</taxon>
        <taxon>Geminigeraceae</taxon>
        <taxon>Guillardia</taxon>
    </lineage>
</organism>
<feature type="transmembrane region" description="Helical" evidence="2">
    <location>
        <begin position="84"/>
        <end position="103"/>
    </location>
</feature>
<evidence type="ECO:0000256" key="1">
    <source>
        <dbReference type="SAM" id="MobiDB-lite"/>
    </source>
</evidence>
<dbReference type="Proteomes" id="UP000011087">
    <property type="component" value="Unassembled WGS sequence"/>
</dbReference>
<dbReference type="EMBL" id="JH992992">
    <property type="protein sequence ID" value="EKX46808.1"/>
    <property type="molecule type" value="Genomic_DNA"/>
</dbReference>
<dbReference type="SUPFAM" id="SSF81324">
    <property type="entry name" value="Voltage-gated potassium channels"/>
    <property type="match status" value="1"/>
</dbReference>
<reference evidence="6" key="2">
    <citation type="submission" date="2012-11" db="EMBL/GenBank/DDBJ databases">
        <authorList>
            <person name="Kuo A."/>
            <person name="Curtis B.A."/>
            <person name="Tanifuji G."/>
            <person name="Burki F."/>
            <person name="Gruber A."/>
            <person name="Irimia M."/>
            <person name="Maruyama S."/>
            <person name="Arias M.C."/>
            <person name="Ball S.G."/>
            <person name="Gile G.H."/>
            <person name="Hirakawa Y."/>
            <person name="Hopkins J.F."/>
            <person name="Rensing S.A."/>
            <person name="Schmutz J."/>
            <person name="Symeonidi A."/>
            <person name="Elias M."/>
            <person name="Eveleigh R.J."/>
            <person name="Herman E.K."/>
            <person name="Klute M.J."/>
            <person name="Nakayama T."/>
            <person name="Obornik M."/>
            <person name="Reyes-Prieto A."/>
            <person name="Armbrust E.V."/>
            <person name="Aves S.J."/>
            <person name="Beiko R.G."/>
            <person name="Coutinho P."/>
            <person name="Dacks J.B."/>
            <person name="Durnford D.G."/>
            <person name="Fast N.M."/>
            <person name="Green B.R."/>
            <person name="Grisdale C."/>
            <person name="Hempe F."/>
            <person name="Henrissat B."/>
            <person name="Hoppner M.P."/>
            <person name="Ishida K.-I."/>
            <person name="Kim E."/>
            <person name="Koreny L."/>
            <person name="Kroth P.G."/>
            <person name="Liu Y."/>
            <person name="Malik S.-B."/>
            <person name="Maier U.G."/>
            <person name="McRose D."/>
            <person name="Mock T."/>
            <person name="Neilson J.A."/>
            <person name="Onodera N.T."/>
            <person name="Poole A.M."/>
            <person name="Pritham E.J."/>
            <person name="Richards T.A."/>
            <person name="Rocap G."/>
            <person name="Roy S.W."/>
            <person name="Sarai C."/>
            <person name="Schaack S."/>
            <person name="Shirato S."/>
            <person name="Slamovits C.H."/>
            <person name="Spencer D.F."/>
            <person name="Suzuki S."/>
            <person name="Worden A.Z."/>
            <person name="Zauner S."/>
            <person name="Barry K."/>
            <person name="Bell C."/>
            <person name="Bharti A.K."/>
            <person name="Crow J.A."/>
            <person name="Grimwood J."/>
            <person name="Kramer R."/>
            <person name="Lindquist E."/>
            <person name="Lucas S."/>
            <person name="Salamov A."/>
            <person name="McFadden G.I."/>
            <person name="Lane C.E."/>
            <person name="Keeling P.J."/>
            <person name="Gray M.W."/>
            <person name="Grigoriev I.V."/>
            <person name="Archibald J.M."/>
        </authorList>
    </citation>
    <scope>NUCLEOTIDE SEQUENCE</scope>
    <source>
        <strain evidence="6">CCMP2712</strain>
    </source>
</reference>
<dbReference type="RefSeq" id="XP_005833788.1">
    <property type="nucleotide sequence ID" value="XM_005833731.1"/>
</dbReference>
<feature type="domain" description="Potassium channel" evidence="3">
    <location>
        <begin position="129"/>
        <end position="176"/>
    </location>
</feature>
<feature type="transmembrane region" description="Helical" evidence="2">
    <location>
        <begin position="153"/>
        <end position="171"/>
    </location>
</feature>
<reference evidence="5" key="3">
    <citation type="submission" date="2016-03" db="UniProtKB">
        <authorList>
            <consortium name="EnsemblProtists"/>
        </authorList>
    </citation>
    <scope>IDENTIFICATION</scope>
</reference>
<dbReference type="GeneID" id="17303668"/>
<evidence type="ECO:0000256" key="2">
    <source>
        <dbReference type="SAM" id="Phobius"/>
    </source>
</evidence>
<dbReference type="GO" id="GO:0016286">
    <property type="term" value="F:small conductance calcium-activated potassium channel activity"/>
    <property type="evidence" value="ECO:0007669"/>
    <property type="project" value="InterPro"/>
</dbReference>
<proteinExistence type="predicted"/>
<keyword evidence="2" id="KW-1133">Transmembrane helix</keyword>
<dbReference type="PaxDb" id="55529-EKX46808"/>
<dbReference type="eggNOG" id="KOG3684">
    <property type="taxonomic scope" value="Eukaryota"/>
</dbReference>
<dbReference type="HOGENOM" id="CLU_456698_0_0_1"/>
<evidence type="ECO:0000259" key="3">
    <source>
        <dbReference type="Pfam" id="PF07885"/>
    </source>
</evidence>
<evidence type="ECO:0000313" key="5">
    <source>
        <dbReference type="EnsemblProtists" id="EKX46808"/>
    </source>
</evidence>
<dbReference type="InterPro" id="IPR013099">
    <property type="entry name" value="K_chnl_dom"/>
</dbReference>
<feature type="region of interest" description="Disordered" evidence="1">
    <location>
        <begin position="392"/>
        <end position="459"/>
    </location>
</feature>
<dbReference type="PANTHER" id="PTHR10153">
    <property type="entry name" value="SMALL CONDUCTANCE CALCIUM-ACTIVATED POTASSIUM CHANNEL"/>
    <property type="match status" value="1"/>
</dbReference>